<dbReference type="HOGENOM" id="CLU_1701329_0_0_3"/>
<reference evidence="3 4" key="1">
    <citation type="submission" date="2012-06" db="EMBL/GenBank/DDBJ databases">
        <title>Finished chromosome of genome of Crinalium epipsammum PCC 9333.</title>
        <authorList>
            <consortium name="US DOE Joint Genome Institute"/>
            <person name="Gugger M."/>
            <person name="Coursin T."/>
            <person name="Rippka R."/>
            <person name="Tandeau De Marsac N."/>
            <person name="Huntemann M."/>
            <person name="Wei C.-L."/>
            <person name="Han J."/>
            <person name="Detter J.C."/>
            <person name="Han C."/>
            <person name="Tapia R."/>
            <person name="Davenport K."/>
            <person name="Daligault H."/>
            <person name="Erkkila T."/>
            <person name="Gu W."/>
            <person name="Munk A.C.C."/>
            <person name="Teshima H."/>
            <person name="Xu Y."/>
            <person name="Chain P."/>
            <person name="Chen A."/>
            <person name="Krypides N."/>
            <person name="Mavromatis K."/>
            <person name="Markowitz V."/>
            <person name="Szeto E."/>
            <person name="Ivanova N."/>
            <person name="Mikhailova N."/>
            <person name="Ovchinnikova G."/>
            <person name="Pagani I."/>
            <person name="Pati A."/>
            <person name="Goodwin L."/>
            <person name="Peters L."/>
            <person name="Pitluck S."/>
            <person name="Woyke T."/>
            <person name="Kerfeld C."/>
        </authorList>
    </citation>
    <scope>NUCLEOTIDE SEQUENCE [LARGE SCALE GENOMIC DNA]</scope>
    <source>
        <strain evidence="3 4">PCC 9333</strain>
    </source>
</reference>
<evidence type="ECO:0000259" key="2">
    <source>
        <dbReference type="Pfam" id="PF11740"/>
    </source>
</evidence>
<evidence type="ECO:0000256" key="1">
    <source>
        <dbReference type="SAM" id="Coils"/>
    </source>
</evidence>
<protein>
    <recommendedName>
        <fullName evidence="2">KfrA N-terminal DNA-binding domain-containing protein</fullName>
    </recommendedName>
</protein>
<dbReference type="InterPro" id="IPR021104">
    <property type="entry name" value="KfrA_DNA-bd_N"/>
</dbReference>
<keyword evidence="4" id="KW-1185">Reference proteome</keyword>
<sequence length="154" mass="18014">MTKEVASKEQVYAACEMLISKDEKLTLDGIRKHIGGGSKTTINKWFKQYKDEFPNKVYDAARVIPMPDIVQEQYQKLWALTYAMAEDKAESDYVKTLEDENGELKEKNLELEQTKAELKQLKESYEMTMKMLTQSYEENGRLKQAMEELNKRIK</sequence>
<dbReference type="EMBL" id="CP003620">
    <property type="protein sequence ID" value="AFZ13475.1"/>
    <property type="molecule type" value="Genomic_DNA"/>
</dbReference>
<dbReference type="OrthoDB" id="583532at2"/>
<gene>
    <name evidence="3" type="ORF">Cri9333_2614</name>
</gene>
<dbReference type="Pfam" id="PF11740">
    <property type="entry name" value="KfrA_N"/>
    <property type="match status" value="1"/>
</dbReference>
<dbReference type="RefSeq" id="WP_015203589.1">
    <property type="nucleotide sequence ID" value="NC_019753.1"/>
</dbReference>
<proteinExistence type="predicted"/>
<feature type="coiled-coil region" evidence="1">
    <location>
        <begin position="94"/>
        <end position="152"/>
    </location>
</feature>
<dbReference type="AlphaFoldDB" id="K9W233"/>
<keyword evidence="1" id="KW-0175">Coiled coil</keyword>
<accession>K9W233</accession>
<organism evidence="3 4">
    <name type="scientific">Crinalium epipsammum PCC 9333</name>
    <dbReference type="NCBI Taxonomy" id="1173022"/>
    <lineage>
        <taxon>Bacteria</taxon>
        <taxon>Bacillati</taxon>
        <taxon>Cyanobacteriota</taxon>
        <taxon>Cyanophyceae</taxon>
        <taxon>Gomontiellales</taxon>
        <taxon>Gomontiellaceae</taxon>
        <taxon>Crinalium</taxon>
    </lineage>
</organism>
<dbReference type="KEGG" id="cep:Cri9333_2614"/>
<feature type="domain" description="KfrA N-terminal DNA-binding" evidence="2">
    <location>
        <begin position="8"/>
        <end position="126"/>
    </location>
</feature>
<dbReference type="Proteomes" id="UP000010472">
    <property type="component" value="Chromosome"/>
</dbReference>
<evidence type="ECO:0000313" key="4">
    <source>
        <dbReference type="Proteomes" id="UP000010472"/>
    </source>
</evidence>
<name>K9W233_9CYAN</name>
<evidence type="ECO:0000313" key="3">
    <source>
        <dbReference type="EMBL" id="AFZ13475.1"/>
    </source>
</evidence>